<evidence type="ECO:0000256" key="1">
    <source>
        <dbReference type="ARBA" id="ARBA00004479"/>
    </source>
</evidence>
<feature type="domain" description="Cadherin" evidence="18">
    <location>
        <begin position="1917"/>
        <end position="2022"/>
    </location>
</feature>
<dbReference type="SUPFAM" id="SSF57196">
    <property type="entry name" value="EGF/Laminin"/>
    <property type="match status" value="3"/>
</dbReference>
<organism evidence="19 20">
    <name type="scientific">Xiphophorus couchianus</name>
    <name type="common">Monterrey platyfish</name>
    <dbReference type="NCBI Taxonomy" id="32473"/>
    <lineage>
        <taxon>Eukaryota</taxon>
        <taxon>Metazoa</taxon>
        <taxon>Chordata</taxon>
        <taxon>Craniata</taxon>
        <taxon>Vertebrata</taxon>
        <taxon>Euteleostomi</taxon>
        <taxon>Actinopterygii</taxon>
        <taxon>Neopterygii</taxon>
        <taxon>Teleostei</taxon>
        <taxon>Neoteleostei</taxon>
        <taxon>Acanthomorphata</taxon>
        <taxon>Ovalentaria</taxon>
        <taxon>Atherinomorphae</taxon>
        <taxon>Cyprinodontiformes</taxon>
        <taxon>Poeciliidae</taxon>
        <taxon>Poeciliinae</taxon>
        <taxon>Xiphophorus</taxon>
    </lineage>
</organism>
<dbReference type="FunFam" id="2.60.40.60:FF:000024">
    <property type="entry name" value="FAT atypical cadherin 3"/>
    <property type="match status" value="1"/>
</dbReference>
<feature type="domain" description="EGF-like" evidence="17">
    <location>
        <begin position="2847"/>
        <end position="2883"/>
    </location>
</feature>
<dbReference type="GO" id="GO:0048646">
    <property type="term" value="P:anatomical structure formation involved in morphogenesis"/>
    <property type="evidence" value="ECO:0007669"/>
    <property type="project" value="UniProtKB-ARBA"/>
</dbReference>
<dbReference type="InterPro" id="IPR018097">
    <property type="entry name" value="EGF_Ca-bd_CS"/>
</dbReference>
<keyword evidence="5" id="KW-0732">Signal</keyword>
<dbReference type="InterPro" id="IPR000742">
    <property type="entry name" value="EGF"/>
</dbReference>
<keyword evidence="9 15" id="KW-1133">Transmembrane helix</keyword>
<dbReference type="FunFam" id="2.10.25.10:FF:000172">
    <property type="entry name" value="FAT atypical cadherin 3"/>
    <property type="match status" value="1"/>
</dbReference>
<evidence type="ECO:0000259" key="18">
    <source>
        <dbReference type="PROSITE" id="PS50268"/>
    </source>
</evidence>
<dbReference type="CDD" id="cd00054">
    <property type="entry name" value="EGF_CA"/>
    <property type="match status" value="2"/>
</dbReference>
<sequence length="3054" mass="335858">GLITTTSRKLDREHQAEHFLEVTVIDGPVTTRQSTVWVIVHIEDENDNSPTFPEVTYRISLPERDRNKRGEPVYRVFAYDRDLGANGNITYSIIDGNEDEKFSIDPRTGMVSSKKMVTAGSSDILTIKAEDSGIPSLWSTVKLHVEWIRKPVPSPMPLLFTQRSYNFSIAETSAVAQPVGVVALSQSTTPVWFSIVGNFDMQFDLQVGVGTLVVAKPLDAEIQSVYNMTVQVTDGTNFATTQVFIRIQDSNDNPPVFSQPAYDVSVSEDAPSDFELLRLRASDMDERARLSFSIYGSVDPASMRLFRVNPGTGVVYTADRLDYEARTQHILTIMVKDQEFPFNRDLARILVAVEDTNDNVPYFTSTVYDAIAYETFPVGTSVVQVTALDKDNGINGQITYTIEAGNTGGVFTINNTTGLIFIAKDLDLTSLGFYTLTVRAIDNGFPPLMATASVRISLMLSDFSKPQFSQKEYQAEVKREQWVHSKLGTYVTTLSALSRSPLIYDIVRGNEERCFFINHHTGVITTRKLLDFEVWPSSFQSFFLLSLDRYIGTVSEAAPVNSVVLGEDGNPLVIQATDKDRNHNSLLVFQIIEETARMFFSVDSGTGSIRTIASLDYETYPELNFRVHVQDSGQPPKSADSPAEVTIKVINMNDSPPKFSQDTYETVLLLPTYVGVEVFRVEALDPDMTGDREKSLTPKLAYSLVDNSVEYFTVQRNTGVVTITNPNLSKDRYRFSVKVWDGRFSSTASITVLVREAVDSGLFFTRPIYSASIPENKPDITLVTVVNTVGHHLNEPLKYTLLNPGGRFTIRPTCGVVLTTGVPFDREEMGSYELVVEVSREDEILRVARVTVQVQVEDLNDNAPEFVNLPYYAAVQVEAEPGSAIFMVSAVDRDFDLNGEVTYSLKMQHRDFEMNPVTGELVLKRVFEADLSNAEYRLIIIATDGGFPRLSSEVELPVTVVNKAMPVFDKPFYGVTVREDVEVSTSVLGINASSPEGQDIIFTISDGDPSFQFDIGFHTGIISVRYPLDYETMQYYRLTVKATDTLTGAKSEVDVDIVVLDVNDNPPLFQNTSYSAMLSENSMIGTSVLQVFAPDQDSEKNAVVTYQILSDIYNSTDYFQIDSSRGLIFTSRMLDYELMQRHNFIVRATDSGDPALSTDVSVTVVVTDTNDNPPNFSQAVYEAFVSDLAPRGHFVTCLQASDADICDAQRLRYSILSGNEKMTFMMEPDRGVLRLSNKRRQGMKLFYQLNVSVSDGVFTNTAQVIVRVLGANLYSPVFSQRFYLAEVLENSPPGTKVIQISAMDEDSGLNGQITYSFINDLGKIKFSIDADGVISTLQRLDRENPVNKDMVLTVMALDGGGRASFCTVRVVLADENDNAPQFRATEYRMSIKANVAKGSLVTQIQATDPDAGSNGRITYSLYSEALDNCEEGKQNIPDSGWMMTKSAVDHLQGTVLSFFVKATDCGAAPKHSLVSAFIQVVPPDSFIPSFSQPQYSFTIPEDTAVGTVLGSVYTGPGQTGFFTAVPGETIDSNQGATFLVEKETGLIRLLKPLDYEEVSSFRFKYYIFVNKLHYSWINYRHFITLQILDVNDNKPEFETSTYVATVMEGMPSGTRVIQVRALDPDWGSNGQVYLMKDTLSLTGPITTSSVFAIDSKTGWITTVTQMDHEACSSYSFEVAASDLAESQPLSSTTVVTITVSDVNDNPPRFEREFYRGAVKESDPLGEVVAVLKTKDRDGTDQNRLVSFYITGGNQRGVFGLTLVQGEWKVYVSGLLDREQQDWYLLNITASDGLYVAHTAVEVTVMDANDNSPICNQAVYGASFPEDIPINKGILTVAATDADSGSSAEIQYSLFGIGVEDFYMDANTGELRTATVIDRETTSSYKLIAQATDGGGLFCRSDISLKVLDVNDNAPSFSTTHYLASVYENTSPKALLTRLQASDPDEGLNRTVVYSLVDSFDGIFSIDPVTGIVILEKFLDRESRDSYRIRVQATDRVGQQGALSSQVDLTILVLDVNDNAPVFQRRDYAVTVPEDVAVGTEVLRILATSADIGPNAEITYSIRSGNELGKFNINRKLGSITVTDDLDFEVCKDYYITVEAWDNGNPPLSTATMIVIDLMDVNDNAPMFDQDIYNVLISEDASIGQTVTRVLAEDLDSQVNGRITYSILKGDRTNHFWIDPVTGLLKVIKRLDRELVSRYTLSVQAFDSGSPAMSSTVAVNIDISDVNDNPPVFAPPNSTAIIQLNQAAGTPLLTLSVSDKDSPRNGAPFVFRIVAGNEGSFFRLDQTGSLKSNRVFGPEASDSGKPSLTSSSWVFLRVIGNSQYKPIVSPLEIYIVMSTDTFPGGPIGRIYATDRDPNDVLSFTHKPHPKSMFKINRQDGSVVALPGLEPGRYQMNATISDGRFAVIADVSVQVEQVTDVLLRSALTLRFSSISWEELLGRYLNQIKVTLRAIAGWKWLPGQQDPLHILGVQPVTGTSNIDLVLAVERPETLGTGRMEGFYFQQELAAKLEEAAARGEMRGALAGAALISGTCSGKLDCGDMECKNTLVMEGGLPVTYNTERITLVLPRFGRTESCTCSGEHFTFSKTFILTNELCEGQSCPDDMQCVLSGPTAPSVSVIETCFSSWYDWVGQTSLSFSGNSYIKYRVTERVQSGEMRLGLRVRTLQTRGVIMFTQTFCYQIEGGRLWFQLDCDNTLGVMGISDRPINDGLWHSVALELTRNYTLLSLDDSYVERRRAAQAPVRLWPLAPDSSFFFGAQVRGPARAQDGFQGCLGSLMLNGNELPLQNKRSRYAEIAGLSEVKLGCVLYPDPCISQPCLNGAICSSLPFGGFMCSCSSGFTGGRCEVELTSCMPNPCQNGGECKAVGNAFLCGCPRGLRGLIQIGGSNLIQDNSCLKSLCDVDVNECDQDNCGNRGECVNTFGSFYCNCSDGYEDQFCDDQVPEDDTEAEPLSYVGPGEIIGIGVLAFVIIFLLILFVAFRKKIKFRKDSDPGPGTMGIEFKAVRVPGSPATTATYGEVGGCSGGPPQVMVRPTAHSILPGTERTTSSESSQVSK</sequence>
<feature type="domain" description="Laminin G" evidence="16">
    <location>
        <begin position="2632"/>
        <end position="2805"/>
    </location>
</feature>
<feature type="domain" description="Cadherin" evidence="18">
    <location>
        <begin position="969"/>
        <end position="1069"/>
    </location>
</feature>
<dbReference type="PROSITE" id="PS50025">
    <property type="entry name" value="LAM_G_DOMAIN"/>
    <property type="match status" value="1"/>
</dbReference>
<evidence type="ECO:0000259" key="17">
    <source>
        <dbReference type="PROSITE" id="PS50026"/>
    </source>
</evidence>
<dbReference type="GO" id="GO:0009887">
    <property type="term" value="P:animal organ morphogenesis"/>
    <property type="evidence" value="ECO:0007669"/>
    <property type="project" value="UniProtKB-ARBA"/>
</dbReference>
<dbReference type="FunFam" id="2.60.40.60:FF:000165">
    <property type="entry name" value="FAT atypical cadherin 3"/>
    <property type="match status" value="1"/>
</dbReference>
<dbReference type="GO" id="GO:0016358">
    <property type="term" value="P:dendrite development"/>
    <property type="evidence" value="ECO:0007669"/>
    <property type="project" value="UniProtKB-ARBA"/>
</dbReference>
<accession>A0A3B5LZ99</accession>
<feature type="disulfide bond" evidence="14">
    <location>
        <begin position="2835"/>
        <end position="2844"/>
    </location>
</feature>
<reference evidence="19" key="1">
    <citation type="submission" date="2025-08" db="UniProtKB">
        <authorList>
            <consortium name="Ensembl"/>
        </authorList>
    </citation>
    <scope>IDENTIFICATION</scope>
</reference>
<dbReference type="Pfam" id="PF02210">
    <property type="entry name" value="Laminin_G_2"/>
    <property type="match status" value="1"/>
</dbReference>
<evidence type="ECO:0000256" key="5">
    <source>
        <dbReference type="ARBA" id="ARBA00022729"/>
    </source>
</evidence>
<dbReference type="FunFam" id="2.60.40.60:FF:000071">
    <property type="entry name" value="FAT atypical cadherin 1"/>
    <property type="match status" value="1"/>
</dbReference>
<dbReference type="FunFam" id="2.60.40.60:FF:000026">
    <property type="entry name" value="FAT atypical cadherin 1"/>
    <property type="match status" value="2"/>
</dbReference>
<dbReference type="FunFam" id="2.60.40.60:FF:000061">
    <property type="entry name" value="FAT atypical cadherin 3"/>
    <property type="match status" value="2"/>
</dbReference>
<dbReference type="PANTHER" id="PTHR24026:SF126">
    <property type="entry name" value="PROTOCADHERIN FAT 4"/>
    <property type="match status" value="1"/>
</dbReference>
<dbReference type="PROSITE" id="PS01186">
    <property type="entry name" value="EGF_2"/>
    <property type="match status" value="2"/>
</dbReference>
<keyword evidence="2" id="KW-0217">Developmental protein</keyword>
<keyword evidence="4 15" id="KW-0812">Transmembrane</keyword>
<feature type="domain" description="Cadherin" evidence="18">
    <location>
        <begin position="1070"/>
        <end position="1176"/>
    </location>
</feature>
<dbReference type="PROSITE" id="PS00010">
    <property type="entry name" value="ASX_HYDROXYL"/>
    <property type="match status" value="1"/>
</dbReference>
<evidence type="ECO:0000256" key="9">
    <source>
        <dbReference type="ARBA" id="ARBA00022989"/>
    </source>
</evidence>
<dbReference type="CDD" id="cd00110">
    <property type="entry name" value="LamG"/>
    <property type="match status" value="1"/>
</dbReference>
<feature type="domain" description="Cadherin" evidence="18">
    <location>
        <begin position="2128"/>
        <end position="2232"/>
    </location>
</feature>
<dbReference type="PROSITE" id="PS01187">
    <property type="entry name" value="EGF_CA"/>
    <property type="match status" value="1"/>
</dbReference>
<feature type="transmembrane region" description="Helical" evidence="15">
    <location>
        <begin position="2959"/>
        <end position="2979"/>
    </location>
</feature>
<feature type="domain" description="Cadherin" evidence="18">
    <location>
        <begin position="546"/>
        <end position="659"/>
    </location>
</feature>
<dbReference type="GO" id="GO:0005886">
    <property type="term" value="C:plasma membrane"/>
    <property type="evidence" value="ECO:0007669"/>
    <property type="project" value="InterPro"/>
</dbReference>
<evidence type="ECO:0000256" key="6">
    <source>
        <dbReference type="ARBA" id="ARBA00022737"/>
    </source>
</evidence>
<dbReference type="InterPro" id="IPR015919">
    <property type="entry name" value="Cadherin-like_sf"/>
</dbReference>
<feature type="domain" description="Cadherin" evidence="18">
    <location>
        <begin position="660"/>
        <end position="769"/>
    </location>
</feature>
<dbReference type="FunFam" id="2.60.40.60:FF:000033">
    <property type="entry name" value="FAT atypical cadherin 1"/>
    <property type="match status" value="1"/>
</dbReference>
<feature type="disulfide bond" evidence="14">
    <location>
        <begin position="2928"/>
        <end position="2937"/>
    </location>
</feature>
<dbReference type="Pfam" id="PF00028">
    <property type="entry name" value="Cadherin"/>
    <property type="match status" value="16"/>
</dbReference>
<dbReference type="InterPro" id="IPR020894">
    <property type="entry name" value="Cadherin_CS"/>
</dbReference>
<keyword evidence="8" id="KW-0130">Cell adhesion</keyword>
<dbReference type="Pfam" id="PF00008">
    <property type="entry name" value="EGF"/>
    <property type="match status" value="1"/>
</dbReference>
<keyword evidence="10 15" id="KW-0472">Membrane</keyword>
<keyword evidence="20" id="KW-1185">Reference proteome</keyword>
<feature type="domain" description="Cadherin" evidence="18">
    <location>
        <begin position="1177"/>
        <end position="1278"/>
    </location>
</feature>
<dbReference type="FunFam" id="2.60.40.60:FF:000052">
    <property type="entry name" value="FAT atypical cadherin 1"/>
    <property type="match status" value="1"/>
</dbReference>
<dbReference type="FunFam" id="2.60.40.60:FF:000021">
    <property type="entry name" value="FAT atypical cadherin 1"/>
    <property type="match status" value="2"/>
</dbReference>
<dbReference type="CDD" id="cd00053">
    <property type="entry name" value="EGF"/>
    <property type="match status" value="1"/>
</dbReference>
<feature type="domain" description="Cadherin" evidence="18">
    <location>
        <begin position="765"/>
        <end position="866"/>
    </location>
</feature>
<dbReference type="Ensembl" id="ENSXCOT00000016496.1">
    <property type="protein sequence ID" value="ENSXCOP00000016290.1"/>
    <property type="gene ID" value="ENSXCOG00000012217.1"/>
</dbReference>
<dbReference type="FunFam" id="2.60.40.60:FF:000013">
    <property type="entry name" value="Cadherin EGF LAG seven-pass G-type receptor"/>
    <property type="match status" value="3"/>
</dbReference>
<keyword evidence="6" id="KW-0677">Repeat</keyword>
<dbReference type="InterPro" id="IPR001881">
    <property type="entry name" value="EGF-like_Ca-bd_dom"/>
</dbReference>
<feature type="domain" description="Cadherin" evidence="18">
    <location>
        <begin position="2023"/>
        <end position="2127"/>
    </location>
</feature>
<dbReference type="SMART" id="SM00179">
    <property type="entry name" value="EGF_CA"/>
    <property type="match status" value="3"/>
</dbReference>
<protein>
    <submittedName>
        <fullName evidence="19">FAT atypical cadherin 3b</fullName>
    </submittedName>
</protein>
<dbReference type="FunFam" id="2.60.40.60:FF:000059">
    <property type="entry name" value="FAT atypical cadherin 3"/>
    <property type="match status" value="1"/>
</dbReference>
<feature type="domain" description="Cadherin" evidence="18">
    <location>
        <begin position="867"/>
        <end position="968"/>
    </location>
</feature>
<dbReference type="SMART" id="SM00112">
    <property type="entry name" value="CA"/>
    <property type="match status" value="23"/>
</dbReference>
<evidence type="ECO:0000256" key="14">
    <source>
        <dbReference type="PROSITE-ProRule" id="PRU00076"/>
    </source>
</evidence>
<proteinExistence type="predicted"/>
<feature type="domain" description="Cadherin" evidence="18">
    <location>
        <begin position="1815"/>
        <end position="1916"/>
    </location>
</feature>
<evidence type="ECO:0000313" key="19">
    <source>
        <dbReference type="Ensembl" id="ENSXCOP00000016290.1"/>
    </source>
</evidence>
<evidence type="ECO:0000256" key="4">
    <source>
        <dbReference type="ARBA" id="ARBA00022692"/>
    </source>
</evidence>
<evidence type="ECO:0000256" key="2">
    <source>
        <dbReference type="ARBA" id="ARBA00022473"/>
    </source>
</evidence>
<dbReference type="GO" id="GO:0043005">
    <property type="term" value="C:neuron projection"/>
    <property type="evidence" value="ECO:0007669"/>
    <property type="project" value="UniProtKB-ARBA"/>
</dbReference>
<dbReference type="GO" id="GO:0048667">
    <property type="term" value="P:cell morphogenesis involved in neuron differentiation"/>
    <property type="evidence" value="ECO:0007669"/>
    <property type="project" value="UniProtKB-ARBA"/>
</dbReference>
<feature type="domain" description="Cadherin" evidence="18">
    <location>
        <begin position="53"/>
        <end position="257"/>
    </location>
</feature>
<dbReference type="SUPFAM" id="SSF49899">
    <property type="entry name" value="Concanavalin A-like lectins/glucanases"/>
    <property type="match status" value="1"/>
</dbReference>
<dbReference type="PROSITE" id="PS50268">
    <property type="entry name" value="CADHERIN_2"/>
    <property type="match status" value="19"/>
</dbReference>
<comment type="subcellular location">
    <subcellularLocation>
        <location evidence="1">Membrane</location>
        <topology evidence="1">Single-pass type I membrane protein</topology>
    </subcellularLocation>
</comment>
<dbReference type="SMART" id="SM00282">
    <property type="entry name" value="LamG"/>
    <property type="match status" value="1"/>
</dbReference>
<dbReference type="CDD" id="cd11304">
    <property type="entry name" value="Cadherin_repeat"/>
    <property type="match status" value="22"/>
</dbReference>
<dbReference type="InterPro" id="IPR013320">
    <property type="entry name" value="ConA-like_dom_sf"/>
</dbReference>
<reference evidence="19" key="2">
    <citation type="submission" date="2025-09" db="UniProtKB">
        <authorList>
            <consortium name="Ensembl"/>
        </authorList>
    </citation>
    <scope>IDENTIFICATION</scope>
</reference>
<evidence type="ECO:0000256" key="8">
    <source>
        <dbReference type="ARBA" id="ARBA00022889"/>
    </source>
</evidence>
<dbReference type="Gene3D" id="2.10.25.10">
    <property type="entry name" value="Laminin"/>
    <property type="match status" value="3"/>
</dbReference>
<dbReference type="FunFam" id="2.60.40.60:FF:000065">
    <property type="entry name" value="FAT atypical cadherin 1"/>
    <property type="match status" value="1"/>
</dbReference>
<feature type="domain" description="Cadherin" evidence="18">
    <location>
        <begin position="1383"/>
        <end position="1597"/>
    </location>
</feature>
<evidence type="ECO:0000256" key="11">
    <source>
        <dbReference type="ARBA" id="ARBA00023157"/>
    </source>
</evidence>
<dbReference type="FunFam" id="2.60.40.60:FF:000032">
    <property type="entry name" value="FAT atypical cadherin 1"/>
    <property type="match status" value="1"/>
</dbReference>
<evidence type="ECO:0000256" key="13">
    <source>
        <dbReference type="PROSITE-ProRule" id="PRU00043"/>
    </source>
</evidence>
<dbReference type="SMART" id="SM00181">
    <property type="entry name" value="EGF"/>
    <property type="match status" value="3"/>
</dbReference>
<keyword evidence="3 14" id="KW-0245">EGF-like domain</keyword>
<evidence type="ECO:0000256" key="7">
    <source>
        <dbReference type="ARBA" id="ARBA00022837"/>
    </source>
</evidence>
<evidence type="ECO:0000256" key="10">
    <source>
        <dbReference type="ARBA" id="ARBA00023136"/>
    </source>
</evidence>
<dbReference type="GO" id="GO:0007156">
    <property type="term" value="P:homophilic cell adhesion via plasma membrane adhesion molecules"/>
    <property type="evidence" value="ECO:0007669"/>
    <property type="project" value="InterPro"/>
</dbReference>
<dbReference type="PROSITE" id="PS00232">
    <property type="entry name" value="CADHERIN_1"/>
    <property type="match status" value="10"/>
</dbReference>
<dbReference type="GO" id="GO:0005509">
    <property type="term" value="F:calcium ion binding"/>
    <property type="evidence" value="ECO:0007669"/>
    <property type="project" value="UniProtKB-UniRule"/>
</dbReference>
<dbReference type="InterPro" id="IPR000152">
    <property type="entry name" value="EGF-type_Asp/Asn_hydroxyl_site"/>
</dbReference>
<dbReference type="SUPFAM" id="SSF49313">
    <property type="entry name" value="Cadherin-like"/>
    <property type="match status" value="24"/>
</dbReference>
<keyword evidence="11 14" id="KW-1015">Disulfide bond</keyword>
<dbReference type="Gene3D" id="2.60.120.200">
    <property type="match status" value="1"/>
</dbReference>
<evidence type="ECO:0000259" key="16">
    <source>
        <dbReference type="PROSITE" id="PS50025"/>
    </source>
</evidence>
<dbReference type="FunFam" id="2.60.40.60:FF:000041">
    <property type="entry name" value="FAT atypical cadherin 1"/>
    <property type="match status" value="1"/>
</dbReference>
<dbReference type="GO" id="GO:0001764">
    <property type="term" value="P:neuron migration"/>
    <property type="evidence" value="ECO:0007669"/>
    <property type="project" value="UniProtKB-ARBA"/>
</dbReference>
<evidence type="ECO:0000313" key="20">
    <source>
        <dbReference type="Proteomes" id="UP000261380"/>
    </source>
</evidence>
<dbReference type="PROSITE" id="PS00022">
    <property type="entry name" value="EGF_1"/>
    <property type="match status" value="1"/>
</dbReference>
<keyword evidence="12" id="KW-0325">Glycoprotein</keyword>
<dbReference type="InterPro" id="IPR002126">
    <property type="entry name" value="Cadherin-like_dom"/>
</dbReference>
<feature type="domain" description="Cadherin" evidence="18">
    <location>
        <begin position="1598"/>
        <end position="1709"/>
    </location>
</feature>
<name>A0A3B5LZ99_9TELE</name>
<dbReference type="PROSITE" id="PS50026">
    <property type="entry name" value="EGF_3"/>
    <property type="match status" value="3"/>
</dbReference>
<comment type="caution">
    <text evidence="14">Lacks conserved residue(s) required for the propagation of feature annotation.</text>
</comment>
<dbReference type="GeneTree" id="ENSGT00940000154981"/>
<evidence type="ECO:0000256" key="15">
    <source>
        <dbReference type="SAM" id="Phobius"/>
    </source>
</evidence>
<evidence type="ECO:0000256" key="3">
    <source>
        <dbReference type="ARBA" id="ARBA00022536"/>
    </source>
</evidence>
<dbReference type="FunFam" id="2.60.40.60:FF:000053">
    <property type="entry name" value="FAT atypical cadherin 3"/>
    <property type="match status" value="1"/>
</dbReference>
<dbReference type="Proteomes" id="UP000261380">
    <property type="component" value="Unplaced"/>
</dbReference>
<feature type="domain" description="Cadherin" evidence="18">
    <location>
        <begin position="1710"/>
        <end position="1814"/>
    </location>
</feature>
<evidence type="ECO:0000256" key="12">
    <source>
        <dbReference type="ARBA" id="ARBA00023180"/>
    </source>
</evidence>
<dbReference type="PRINTS" id="PR00205">
    <property type="entry name" value="CADHERIN"/>
</dbReference>
<keyword evidence="7 13" id="KW-0106">Calcium</keyword>
<feature type="domain" description="EGF-like" evidence="17">
    <location>
        <begin position="2808"/>
        <end position="2845"/>
    </location>
</feature>
<dbReference type="PANTHER" id="PTHR24026">
    <property type="entry name" value="FAT ATYPICAL CADHERIN-RELATED"/>
    <property type="match status" value="1"/>
</dbReference>
<feature type="domain" description="EGF-like" evidence="17">
    <location>
        <begin position="2902"/>
        <end position="2938"/>
    </location>
</feature>
<feature type="domain" description="Cadherin" evidence="18">
    <location>
        <begin position="3"/>
        <end position="52"/>
    </location>
</feature>
<feature type="domain" description="Cadherin" evidence="18">
    <location>
        <begin position="1279"/>
        <end position="1382"/>
    </location>
</feature>
<dbReference type="InterPro" id="IPR001791">
    <property type="entry name" value="Laminin_G"/>
</dbReference>
<feature type="domain" description="Cadherin" evidence="18">
    <location>
        <begin position="258"/>
        <end position="363"/>
    </location>
</feature>
<dbReference type="FunFam" id="2.60.40.60:FF:000058">
    <property type="entry name" value="FAT atypical cadherin 3"/>
    <property type="match status" value="1"/>
</dbReference>
<dbReference type="Gene3D" id="2.60.40.60">
    <property type="entry name" value="Cadherins"/>
    <property type="match status" value="23"/>
</dbReference>
<feature type="domain" description="Cadherin" evidence="18">
    <location>
        <begin position="364"/>
        <end position="468"/>
    </location>
</feature>